<evidence type="ECO:0000313" key="2">
    <source>
        <dbReference type="EMBL" id="KAL3815610.1"/>
    </source>
</evidence>
<comment type="caution">
    <text evidence="2">The sequence shown here is derived from an EMBL/GenBank/DDBJ whole genome shotgun (WGS) entry which is preliminary data.</text>
</comment>
<evidence type="ECO:0000256" key="1">
    <source>
        <dbReference type="SAM" id="Phobius"/>
    </source>
</evidence>
<protein>
    <recommendedName>
        <fullName evidence="4">Sulfotransferase</fullName>
    </recommendedName>
</protein>
<dbReference type="Proteomes" id="UP001530377">
    <property type="component" value="Unassembled WGS sequence"/>
</dbReference>
<dbReference type="InterPro" id="IPR027417">
    <property type="entry name" value="P-loop_NTPase"/>
</dbReference>
<proteinExistence type="predicted"/>
<dbReference type="AlphaFoldDB" id="A0ABD3RUY5"/>
<evidence type="ECO:0008006" key="4">
    <source>
        <dbReference type="Google" id="ProtNLM"/>
    </source>
</evidence>
<sequence length="471" mass="53318">MRRALKKLEGGPNHIFVVPPSSTSNVKSKMQVWDHMGKGIYSNLLAVAAVVTLFLYALSPSAGGSGVGSRGDSGADVGSHLRFSFNGNKREDEPTNRFSFSPRHSPYEQIWVNSLLPGWAKKKVQFRDIEDTIPPEQRICFVHVGKAGGSSVGCALGFNLHCSNSTQPPLGGLLPVRATRMFHADTYDCHDDSAYFLFVVRNPLERLKSAFLYERPTSEAALKRQFPEYYERRKSLYLDCPSFGVFEQFVQDGLTSHGHANDVCKFRAATAVRGEQHFSCHMYFNYQFHLEGIPEGANILTIRNEHLVQDWNGVELYIGGVRDIIPPEKANVTIGVVNKSKKDGKDKELSEESTRIVCRQLCNEIVNYKKILRRSLNLNYLEVERSIGELRESCGKYADYEEGDCSYEMPNIKEKLISSRGYEHLVNEETYMANKNRLETMHHWVGEDSMIGANETMDDDAYDLPYSVRKR</sequence>
<keyword evidence="1" id="KW-0472">Membrane</keyword>
<organism evidence="2 3">
    <name type="scientific">Cyclostephanos tholiformis</name>
    <dbReference type="NCBI Taxonomy" id="382380"/>
    <lineage>
        <taxon>Eukaryota</taxon>
        <taxon>Sar</taxon>
        <taxon>Stramenopiles</taxon>
        <taxon>Ochrophyta</taxon>
        <taxon>Bacillariophyta</taxon>
        <taxon>Coscinodiscophyceae</taxon>
        <taxon>Thalassiosirophycidae</taxon>
        <taxon>Stephanodiscales</taxon>
        <taxon>Stephanodiscaceae</taxon>
        <taxon>Cyclostephanos</taxon>
    </lineage>
</organism>
<keyword evidence="1" id="KW-0812">Transmembrane</keyword>
<evidence type="ECO:0000313" key="3">
    <source>
        <dbReference type="Proteomes" id="UP001530377"/>
    </source>
</evidence>
<gene>
    <name evidence="2" type="ORF">ACHAXA_007142</name>
</gene>
<reference evidence="2 3" key="1">
    <citation type="submission" date="2024-10" db="EMBL/GenBank/DDBJ databases">
        <title>Updated reference genomes for cyclostephanoid diatoms.</title>
        <authorList>
            <person name="Roberts W.R."/>
            <person name="Alverson A.J."/>
        </authorList>
    </citation>
    <scope>NUCLEOTIDE SEQUENCE [LARGE SCALE GENOMIC DNA]</scope>
    <source>
        <strain evidence="2 3">AJA228-03</strain>
    </source>
</reference>
<name>A0ABD3RUY5_9STRA</name>
<feature type="transmembrane region" description="Helical" evidence="1">
    <location>
        <begin position="39"/>
        <end position="58"/>
    </location>
</feature>
<accession>A0ABD3RUY5</accession>
<keyword evidence="3" id="KW-1185">Reference proteome</keyword>
<dbReference type="EMBL" id="JALLPB020000190">
    <property type="protein sequence ID" value="KAL3815610.1"/>
    <property type="molecule type" value="Genomic_DNA"/>
</dbReference>
<dbReference type="SUPFAM" id="SSF52540">
    <property type="entry name" value="P-loop containing nucleoside triphosphate hydrolases"/>
    <property type="match status" value="1"/>
</dbReference>
<keyword evidence="1" id="KW-1133">Transmembrane helix</keyword>